<feature type="compositionally biased region" description="Acidic residues" evidence="1">
    <location>
        <begin position="324"/>
        <end position="339"/>
    </location>
</feature>
<feature type="region of interest" description="Disordered" evidence="1">
    <location>
        <begin position="1"/>
        <end position="34"/>
    </location>
</feature>
<evidence type="ECO:0000313" key="3">
    <source>
        <dbReference type="Proteomes" id="UP000018144"/>
    </source>
</evidence>
<evidence type="ECO:0000256" key="1">
    <source>
        <dbReference type="SAM" id="MobiDB-lite"/>
    </source>
</evidence>
<feature type="compositionally biased region" description="Polar residues" evidence="1">
    <location>
        <begin position="1"/>
        <end position="10"/>
    </location>
</feature>
<gene>
    <name evidence="2" type="ORF">PCON_07372</name>
</gene>
<evidence type="ECO:0000313" key="2">
    <source>
        <dbReference type="EMBL" id="CCX07783.1"/>
    </source>
</evidence>
<feature type="compositionally biased region" description="Low complexity" evidence="1">
    <location>
        <begin position="232"/>
        <end position="249"/>
    </location>
</feature>
<dbReference type="PANTHER" id="PTHR38166">
    <property type="entry name" value="C2H2-TYPE DOMAIN-CONTAINING PROTEIN-RELATED"/>
    <property type="match status" value="1"/>
</dbReference>
<reference evidence="2 3" key="1">
    <citation type="journal article" date="2013" name="PLoS Genet.">
        <title>The genome and development-dependent transcriptomes of Pyronema confluens: a window into fungal evolution.</title>
        <authorList>
            <person name="Traeger S."/>
            <person name="Altegoer F."/>
            <person name="Freitag M."/>
            <person name="Gabaldon T."/>
            <person name="Kempken F."/>
            <person name="Kumar A."/>
            <person name="Marcet-Houben M."/>
            <person name="Poggeler S."/>
            <person name="Stajich J.E."/>
            <person name="Nowrousian M."/>
        </authorList>
    </citation>
    <scope>NUCLEOTIDE SEQUENCE [LARGE SCALE GENOMIC DNA]</scope>
    <source>
        <strain evidence="3">CBS 100304</strain>
        <tissue evidence="2">Vegetative mycelium</tissue>
    </source>
</reference>
<feature type="region of interest" description="Disordered" evidence="1">
    <location>
        <begin position="613"/>
        <end position="635"/>
    </location>
</feature>
<feature type="compositionally biased region" description="Polar residues" evidence="1">
    <location>
        <begin position="250"/>
        <end position="259"/>
    </location>
</feature>
<dbReference type="STRING" id="1076935.U4L0P8"/>
<feature type="compositionally biased region" description="Low complexity" evidence="1">
    <location>
        <begin position="673"/>
        <end position="689"/>
    </location>
</feature>
<dbReference type="eggNOG" id="ENOG502SX5K">
    <property type="taxonomic scope" value="Eukaryota"/>
</dbReference>
<feature type="compositionally biased region" description="Low complexity" evidence="1">
    <location>
        <begin position="614"/>
        <end position="634"/>
    </location>
</feature>
<accession>U4L0P8</accession>
<feature type="compositionally biased region" description="Polar residues" evidence="1">
    <location>
        <begin position="648"/>
        <end position="664"/>
    </location>
</feature>
<feature type="region of interest" description="Disordered" evidence="1">
    <location>
        <begin position="232"/>
        <end position="261"/>
    </location>
</feature>
<dbReference type="AlphaFoldDB" id="U4L0P8"/>
<sequence>MSRELSQAFQSPGAIGIDGESVSGRAERKVDDDGEAVLSKNTNFDKRQKALQDFLAVAGGPKVRPSHGLGGSNPKGGRETYTRPTFTSIPVAASRSFLVGHQLLFPGASSRLESPPAPKYTRPRPHSHKTQLSNDNDTKDEQRIRKTTITAYKTPQNLASTPEREKRTSQEKDLSLVKQEKSCPKSEPSCAPEIVSINSSSLIGIGRKFGSSPMKNASDQDYPKTIDVVVGEGAPTTETGSTSTLPTPEKTQPTLNSMPCSLKAESTDGEACFPAQDSSGSIRSFDDCDYDGSDADVTMETVSDAGYLSNGSTYGSSCQSADEYSSETETGDLSTEESETSSYEMIDVDEQDCSNFRSHTGGNKGKRNAGHLNDGCGGNSDNNFGRKKGGSGGDGSDGRRKRARGGNSPLSNAFSDDESEVKLLACPYFKHDPTTCTATAYPDLSRVKGHVLRAHLKPLQCDRCGEFRAGDQGQIRKHLRDNNCEKATEFVPVNEAIVKKGEDLKKTSGKAKTWQRVYMILFECSLEEVPSPYAEPAVKLSPQTEAAVAAESSAAQPPALPQHVQLATINDNGFAEYAQQELSRRISAQLPALIAGELPAIISAYTESMRLKNSASGSTQSSTPQTTPVISSTTRSQFIPQPIAEPNFASSAQPMSHPVSQCTPQIVPPTVPRPVSQSTPQSVSQTMPQIAPQLSPQIPVERSLQPPANYNSVPSISFETYMSRSPSGNHSTMSAHLRTQTPRSHSSLPQSIPTIGDNVLLDLMGAPQPSGDFSDSDYVDFDLDSFVHDIDFGNFK</sequence>
<feature type="region of interest" description="Disordered" evidence="1">
    <location>
        <begin position="58"/>
        <end position="84"/>
    </location>
</feature>
<feature type="region of interest" description="Disordered" evidence="1">
    <location>
        <begin position="108"/>
        <end position="189"/>
    </location>
</feature>
<keyword evidence="3" id="KW-1185">Reference proteome</keyword>
<name>U4L0P8_PYROM</name>
<dbReference type="OrthoDB" id="4738706at2759"/>
<dbReference type="OMA" id="CQSADEY"/>
<dbReference type="PANTHER" id="PTHR38166:SF1">
    <property type="entry name" value="C2H2-TYPE DOMAIN-CONTAINING PROTEIN"/>
    <property type="match status" value="1"/>
</dbReference>
<proteinExistence type="predicted"/>
<organism evidence="2 3">
    <name type="scientific">Pyronema omphalodes (strain CBS 100304)</name>
    <name type="common">Pyronema confluens</name>
    <dbReference type="NCBI Taxonomy" id="1076935"/>
    <lineage>
        <taxon>Eukaryota</taxon>
        <taxon>Fungi</taxon>
        <taxon>Dikarya</taxon>
        <taxon>Ascomycota</taxon>
        <taxon>Pezizomycotina</taxon>
        <taxon>Pezizomycetes</taxon>
        <taxon>Pezizales</taxon>
        <taxon>Pyronemataceae</taxon>
        <taxon>Pyronema</taxon>
    </lineage>
</organism>
<feature type="compositionally biased region" description="Polar residues" evidence="1">
    <location>
        <begin position="147"/>
        <end position="160"/>
    </location>
</feature>
<dbReference type="Proteomes" id="UP000018144">
    <property type="component" value="Unassembled WGS sequence"/>
</dbReference>
<evidence type="ECO:0008006" key="4">
    <source>
        <dbReference type="Google" id="ProtNLM"/>
    </source>
</evidence>
<feature type="region of interest" description="Disordered" evidence="1">
    <location>
        <begin position="305"/>
        <end position="414"/>
    </location>
</feature>
<dbReference type="EMBL" id="HF935375">
    <property type="protein sequence ID" value="CCX07783.1"/>
    <property type="molecule type" value="Genomic_DNA"/>
</dbReference>
<feature type="region of interest" description="Disordered" evidence="1">
    <location>
        <begin position="647"/>
        <end position="691"/>
    </location>
</feature>
<feature type="compositionally biased region" description="Basic and acidic residues" evidence="1">
    <location>
        <begin position="162"/>
        <end position="184"/>
    </location>
</feature>
<feature type="compositionally biased region" description="Polar residues" evidence="1">
    <location>
        <begin position="309"/>
        <end position="323"/>
    </location>
</feature>
<protein>
    <recommendedName>
        <fullName evidence="4">C2H2-type domain-containing protein</fullName>
    </recommendedName>
</protein>